<dbReference type="AlphaFoldDB" id="A0A8C4EH70"/>
<reference evidence="5" key="2">
    <citation type="submission" date="2025-09" db="UniProtKB">
        <authorList>
            <consortium name="Ensembl"/>
        </authorList>
    </citation>
    <scope>IDENTIFICATION</scope>
</reference>
<dbReference type="SUPFAM" id="SSF50814">
    <property type="entry name" value="Lipocalins"/>
    <property type="match status" value="1"/>
</dbReference>
<dbReference type="CDD" id="cd19415">
    <property type="entry name" value="lipocalin_ApoM_AGP"/>
    <property type="match status" value="1"/>
</dbReference>
<keyword evidence="3" id="KW-0732">Signal</keyword>
<protein>
    <recommendedName>
        <fullName evidence="7">Apolipoprotein M</fullName>
    </recommendedName>
</protein>
<keyword evidence="2" id="KW-0964">Secreted</keyword>
<dbReference type="Gene3D" id="2.40.128.20">
    <property type="match status" value="1"/>
</dbReference>
<name>A0A8C4EH70_DICLA</name>
<dbReference type="Ensembl" id="ENSDLAT00005017709.2">
    <property type="protein sequence ID" value="ENSDLAP00005016357.1"/>
    <property type="gene ID" value="ENSDLAG00005007954.2"/>
</dbReference>
<dbReference type="Pfam" id="PF11032">
    <property type="entry name" value="ApoM"/>
    <property type="match status" value="1"/>
</dbReference>
<reference evidence="5" key="1">
    <citation type="submission" date="2025-08" db="UniProtKB">
        <authorList>
            <consortium name="Ensembl"/>
        </authorList>
    </citation>
    <scope>IDENTIFICATION</scope>
</reference>
<dbReference type="InterPro" id="IPR012674">
    <property type="entry name" value="Calycin"/>
</dbReference>
<keyword evidence="6" id="KW-1185">Reference proteome</keyword>
<evidence type="ECO:0000256" key="3">
    <source>
        <dbReference type="ARBA" id="ARBA00022729"/>
    </source>
</evidence>
<dbReference type="Proteomes" id="UP000694389">
    <property type="component" value="Unassembled WGS sequence"/>
</dbReference>
<accession>A0A8C4EH70</accession>
<comment type="subcellular location">
    <subcellularLocation>
        <location evidence="1">Secreted</location>
    </subcellularLocation>
</comment>
<keyword evidence="4" id="KW-0325">Glycoprotein</keyword>
<dbReference type="GO" id="GO:0005576">
    <property type="term" value="C:extracellular region"/>
    <property type="evidence" value="ECO:0007669"/>
    <property type="project" value="UniProtKB-SubCell"/>
</dbReference>
<evidence type="ECO:0000256" key="2">
    <source>
        <dbReference type="ARBA" id="ARBA00022525"/>
    </source>
</evidence>
<proteinExistence type="predicted"/>
<evidence type="ECO:0008006" key="7">
    <source>
        <dbReference type="Google" id="ProtNLM"/>
    </source>
</evidence>
<sequence length="196" mass="22680">NPQVEKGTLLRYFLYLSVSHSAPPSCEELVRPLDQPDFRHLQGRWALVAGSLSHLPYLERFKERDSATVNFSSNTSDTNISYTRTIRLDNKCQGNSYNISLEGSSFTYDGTDRSNLSANFVYTSCHDCLLMRMNVESGKRQHFYLFSRRRALDQNEMEEFRAQVKCLNMPPPVVMDPTKELCPEKTTRVTERTERH</sequence>
<evidence type="ECO:0000313" key="6">
    <source>
        <dbReference type="Proteomes" id="UP000694389"/>
    </source>
</evidence>
<evidence type="ECO:0000256" key="1">
    <source>
        <dbReference type="ARBA" id="ARBA00004613"/>
    </source>
</evidence>
<evidence type="ECO:0000313" key="5">
    <source>
        <dbReference type="Ensembl" id="ENSDLAP00005016357.1"/>
    </source>
</evidence>
<evidence type="ECO:0000256" key="4">
    <source>
        <dbReference type="ARBA" id="ARBA00023180"/>
    </source>
</evidence>
<dbReference type="InterPro" id="IPR022734">
    <property type="entry name" value="ApoM"/>
</dbReference>
<dbReference type="PANTHER" id="PTHR11967">
    <property type="entry name" value="ALPHA-1-ACID GLYCOPROTEIN"/>
    <property type="match status" value="1"/>
</dbReference>
<organism evidence="5 6">
    <name type="scientific">Dicentrarchus labrax</name>
    <name type="common">European seabass</name>
    <name type="synonym">Morone labrax</name>
    <dbReference type="NCBI Taxonomy" id="13489"/>
    <lineage>
        <taxon>Eukaryota</taxon>
        <taxon>Metazoa</taxon>
        <taxon>Chordata</taxon>
        <taxon>Craniata</taxon>
        <taxon>Vertebrata</taxon>
        <taxon>Euteleostomi</taxon>
        <taxon>Actinopterygii</taxon>
        <taxon>Neopterygii</taxon>
        <taxon>Teleostei</taxon>
        <taxon>Neoteleostei</taxon>
        <taxon>Acanthomorphata</taxon>
        <taxon>Eupercaria</taxon>
        <taxon>Moronidae</taxon>
        <taxon>Dicentrarchus</taxon>
    </lineage>
</organism>
<dbReference type="PANTHER" id="PTHR11967:SF2">
    <property type="entry name" value="ALPHA-1-ACID GLYCOPROTEIN 1"/>
    <property type="match status" value="1"/>
</dbReference>
<dbReference type="GeneTree" id="ENSGT00940000166223"/>